<dbReference type="EMBL" id="CAJPIZ010005195">
    <property type="protein sequence ID" value="CAG2108357.1"/>
    <property type="molecule type" value="Genomic_DNA"/>
</dbReference>
<keyword evidence="2" id="KW-1185">Reference proteome</keyword>
<name>A0A7R9KRF9_9ACAR</name>
<organism evidence="1">
    <name type="scientific">Medioppia subpectinata</name>
    <dbReference type="NCBI Taxonomy" id="1979941"/>
    <lineage>
        <taxon>Eukaryota</taxon>
        <taxon>Metazoa</taxon>
        <taxon>Ecdysozoa</taxon>
        <taxon>Arthropoda</taxon>
        <taxon>Chelicerata</taxon>
        <taxon>Arachnida</taxon>
        <taxon>Acari</taxon>
        <taxon>Acariformes</taxon>
        <taxon>Sarcoptiformes</taxon>
        <taxon>Oribatida</taxon>
        <taxon>Brachypylina</taxon>
        <taxon>Oppioidea</taxon>
        <taxon>Oppiidae</taxon>
        <taxon>Medioppia</taxon>
    </lineage>
</organism>
<protein>
    <submittedName>
        <fullName evidence="1">Uncharacterized protein</fullName>
    </submittedName>
</protein>
<dbReference type="OrthoDB" id="10639757at2759"/>
<evidence type="ECO:0000313" key="1">
    <source>
        <dbReference type="EMBL" id="CAD7627927.1"/>
    </source>
</evidence>
<dbReference type="Proteomes" id="UP000759131">
    <property type="component" value="Unassembled WGS sequence"/>
</dbReference>
<proteinExistence type="predicted"/>
<reference evidence="1" key="1">
    <citation type="submission" date="2020-11" db="EMBL/GenBank/DDBJ databases">
        <authorList>
            <person name="Tran Van P."/>
        </authorList>
    </citation>
    <scope>NUCLEOTIDE SEQUENCE</scope>
</reference>
<dbReference type="EMBL" id="OC859770">
    <property type="protein sequence ID" value="CAD7627927.1"/>
    <property type="molecule type" value="Genomic_DNA"/>
</dbReference>
<evidence type="ECO:0000313" key="2">
    <source>
        <dbReference type="Proteomes" id="UP000759131"/>
    </source>
</evidence>
<gene>
    <name evidence="1" type="ORF">OSB1V03_LOCUS8352</name>
</gene>
<sequence>MAKLYYIKRVELGQAVKVLLTITQTARNPVSFDVECTYDYDADEIIRTINVTFNHKVLYTVGEHTRWVPEFERNLELQTSRHSRGKFSVVNVTRRAFGDYRCDIQYWSDYERQVMTASTKGYVTVGRRFTDSTFYIEPHYLYHYPYHV</sequence>
<accession>A0A7R9KRF9</accession>
<dbReference type="AlphaFoldDB" id="A0A7R9KRF9"/>